<reference evidence="1 2" key="1">
    <citation type="submission" date="2016-04" db="EMBL/GenBank/DDBJ databases">
        <title>Genome sequence of Clostridium magnum DSM 2767.</title>
        <authorList>
            <person name="Poehlein A."/>
            <person name="Uhlig R."/>
            <person name="Fischer R."/>
            <person name="Bahl H."/>
            <person name="Daniel R."/>
        </authorList>
    </citation>
    <scope>NUCLEOTIDE SEQUENCE [LARGE SCALE GENOMIC DNA]</scope>
    <source>
        <strain evidence="1 2">DSM 2767</strain>
    </source>
</reference>
<comment type="caution">
    <text evidence="1">The sequence shown here is derived from an EMBL/GenBank/DDBJ whole genome shotgun (WGS) entry which is preliminary data.</text>
</comment>
<keyword evidence="2" id="KW-1185">Reference proteome</keyword>
<dbReference type="EMBL" id="LWAE01000013">
    <property type="protein sequence ID" value="KZL88902.1"/>
    <property type="molecule type" value="Genomic_DNA"/>
</dbReference>
<evidence type="ECO:0000313" key="1">
    <source>
        <dbReference type="EMBL" id="KZL88902.1"/>
    </source>
</evidence>
<evidence type="ECO:0000313" key="2">
    <source>
        <dbReference type="Proteomes" id="UP000076603"/>
    </source>
</evidence>
<sequence length="37" mass="4355">MLDYNDKGYNSSLTFRERDLARYNSTIKSVTIWVLLA</sequence>
<organism evidence="1 2">
    <name type="scientific">Clostridium magnum DSM 2767</name>
    <dbReference type="NCBI Taxonomy" id="1121326"/>
    <lineage>
        <taxon>Bacteria</taxon>
        <taxon>Bacillati</taxon>
        <taxon>Bacillota</taxon>
        <taxon>Clostridia</taxon>
        <taxon>Eubacteriales</taxon>
        <taxon>Clostridiaceae</taxon>
        <taxon>Clostridium</taxon>
    </lineage>
</organism>
<gene>
    <name evidence="1" type="ORF">CLMAG_58060</name>
</gene>
<dbReference type="STRING" id="1121326.CLMAG_58060"/>
<dbReference type="AlphaFoldDB" id="A0A161YFN8"/>
<name>A0A161YFN8_9CLOT</name>
<protein>
    <submittedName>
        <fullName evidence="1">Uncharacterized protein</fullName>
    </submittedName>
</protein>
<dbReference type="PATRIC" id="fig|1121326.3.peg.5867"/>
<proteinExistence type="predicted"/>
<dbReference type="Proteomes" id="UP000076603">
    <property type="component" value="Unassembled WGS sequence"/>
</dbReference>
<accession>A0A161YFN8</accession>